<accession>A0A1B6MJP1</accession>
<name>A0A1B6MJP1_9HEMI</name>
<sequence>KLVTQRRITSSDSSSGRLDSTLLLGIVSFVSCILAVGALLGAVLLCRRFQQRPPTMSPEQKKVEQMTVAESCTLSDDDRNPDVVPFSNEMTVLEVKGEIPLNDSLMWNSQLVLNSVPVHLANTQTVPCLPTWGVVGWEGSCPNI</sequence>
<feature type="transmembrane region" description="Helical" evidence="1">
    <location>
        <begin position="22"/>
        <end position="46"/>
    </location>
</feature>
<evidence type="ECO:0000256" key="1">
    <source>
        <dbReference type="SAM" id="Phobius"/>
    </source>
</evidence>
<evidence type="ECO:0000313" key="2">
    <source>
        <dbReference type="EMBL" id="JAT36156.1"/>
    </source>
</evidence>
<keyword evidence="1" id="KW-1133">Transmembrane helix</keyword>
<proteinExistence type="predicted"/>
<keyword evidence="1" id="KW-0812">Transmembrane</keyword>
<dbReference type="EMBL" id="GEBQ01003821">
    <property type="protein sequence ID" value="JAT36156.1"/>
    <property type="molecule type" value="Transcribed_RNA"/>
</dbReference>
<feature type="non-terminal residue" evidence="2">
    <location>
        <position position="144"/>
    </location>
</feature>
<keyword evidence="1" id="KW-0472">Membrane</keyword>
<protein>
    <submittedName>
        <fullName evidence="2">Uncharacterized protein</fullName>
    </submittedName>
</protein>
<gene>
    <name evidence="2" type="ORF">g.50414</name>
</gene>
<organism evidence="2">
    <name type="scientific">Graphocephala atropunctata</name>
    <dbReference type="NCBI Taxonomy" id="36148"/>
    <lineage>
        <taxon>Eukaryota</taxon>
        <taxon>Metazoa</taxon>
        <taxon>Ecdysozoa</taxon>
        <taxon>Arthropoda</taxon>
        <taxon>Hexapoda</taxon>
        <taxon>Insecta</taxon>
        <taxon>Pterygota</taxon>
        <taxon>Neoptera</taxon>
        <taxon>Paraneoptera</taxon>
        <taxon>Hemiptera</taxon>
        <taxon>Auchenorrhyncha</taxon>
        <taxon>Membracoidea</taxon>
        <taxon>Cicadellidae</taxon>
        <taxon>Cicadellinae</taxon>
        <taxon>Cicadellini</taxon>
        <taxon>Graphocephala</taxon>
    </lineage>
</organism>
<feature type="non-terminal residue" evidence="2">
    <location>
        <position position="1"/>
    </location>
</feature>
<reference evidence="2" key="1">
    <citation type="submission" date="2015-11" db="EMBL/GenBank/DDBJ databases">
        <title>De novo transcriptome assembly of four potential Pierce s Disease insect vectors from Arizona vineyards.</title>
        <authorList>
            <person name="Tassone E.E."/>
        </authorList>
    </citation>
    <scope>NUCLEOTIDE SEQUENCE</scope>
</reference>
<dbReference type="AlphaFoldDB" id="A0A1B6MJP1"/>